<dbReference type="Pfam" id="PF05685">
    <property type="entry name" value="Uma2"/>
    <property type="match status" value="1"/>
</dbReference>
<evidence type="ECO:0000313" key="3">
    <source>
        <dbReference type="Proteomes" id="UP001500767"/>
    </source>
</evidence>
<dbReference type="InterPro" id="IPR012296">
    <property type="entry name" value="Nuclease_put_TT1808"/>
</dbReference>
<feature type="domain" description="Putative restriction endonuclease" evidence="1">
    <location>
        <begin position="38"/>
        <end position="151"/>
    </location>
</feature>
<proteinExistence type="predicted"/>
<accession>A0ABP6WUA7</accession>
<evidence type="ECO:0000259" key="1">
    <source>
        <dbReference type="Pfam" id="PF05685"/>
    </source>
</evidence>
<organism evidence="2 3">
    <name type="scientific">Microlunatus spumicola</name>
    <dbReference type="NCBI Taxonomy" id="81499"/>
    <lineage>
        <taxon>Bacteria</taxon>
        <taxon>Bacillati</taxon>
        <taxon>Actinomycetota</taxon>
        <taxon>Actinomycetes</taxon>
        <taxon>Propionibacteriales</taxon>
        <taxon>Propionibacteriaceae</taxon>
        <taxon>Microlunatus</taxon>
    </lineage>
</organism>
<dbReference type="InterPro" id="IPR008538">
    <property type="entry name" value="Uma2"/>
</dbReference>
<dbReference type="Gene3D" id="3.90.1570.10">
    <property type="entry name" value="tt1808, chain A"/>
    <property type="match status" value="1"/>
</dbReference>
<dbReference type="EMBL" id="BAAAYR010000001">
    <property type="protein sequence ID" value="GAA3555692.1"/>
    <property type="molecule type" value="Genomic_DNA"/>
</dbReference>
<sequence length="194" mass="20240">MGAVRLDVRAAPGPGVLRRCCPGGDGAGAPDADAAGLQHRLRSEIAARLRASVPDGWEVSAGCCWHPSPGPGTLHPDVAVHRALADEGRLQGAPVLCVDVSDEPAGPRPARAYARLGVDHHWHVDTRRGTVQVSVRVDADYRRCETFSSDSSDSSDSSATRSAPAGSAWVDFGVGIVHLDGLLLPTTLTTRPSG</sequence>
<dbReference type="SUPFAM" id="SSF52980">
    <property type="entry name" value="Restriction endonuclease-like"/>
    <property type="match status" value="1"/>
</dbReference>
<keyword evidence="3" id="KW-1185">Reference proteome</keyword>
<protein>
    <recommendedName>
        <fullName evidence="1">Putative restriction endonuclease domain-containing protein</fullName>
    </recommendedName>
</protein>
<name>A0ABP6WUA7_9ACTN</name>
<dbReference type="InterPro" id="IPR011335">
    <property type="entry name" value="Restrct_endonuc-II-like"/>
</dbReference>
<evidence type="ECO:0000313" key="2">
    <source>
        <dbReference type="EMBL" id="GAA3555692.1"/>
    </source>
</evidence>
<reference evidence="3" key="1">
    <citation type="journal article" date="2019" name="Int. J. Syst. Evol. Microbiol.">
        <title>The Global Catalogue of Microorganisms (GCM) 10K type strain sequencing project: providing services to taxonomists for standard genome sequencing and annotation.</title>
        <authorList>
            <consortium name="The Broad Institute Genomics Platform"/>
            <consortium name="The Broad Institute Genome Sequencing Center for Infectious Disease"/>
            <person name="Wu L."/>
            <person name="Ma J."/>
        </authorList>
    </citation>
    <scope>NUCLEOTIDE SEQUENCE [LARGE SCALE GENOMIC DNA]</scope>
    <source>
        <strain evidence="3">JCM 16540</strain>
    </source>
</reference>
<dbReference type="Proteomes" id="UP001500767">
    <property type="component" value="Unassembled WGS sequence"/>
</dbReference>
<comment type="caution">
    <text evidence="2">The sequence shown here is derived from an EMBL/GenBank/DDBJ whole genome shotgun (WGS) entry which is preliminary data.</text>
</comment>
<gene>
    <name evidence="2" type="ORF">GCM10022197_08570</name>
</gene>